<feature type="region of interest" description="Disordered" evidence="1">
    <location>
        <begin position="1"/>
        <end position="42"/>
    </location>
</feature>
<evidence type="ECO:0000313" key="2">
    <source>
        <dbReference type="EMBL" id="CAG8458188.1"/>
    </source>
</evidence>
<dbReference type="OrthoDB" id="10412510at2759"/>
<dbReference type="EMBL" id="CAJVPJ010000021">
    <property type="protein sequence ID" value="CAG8458188.1"/>
    <property type="molecule type" value="Genomic_DNA"/>
</dbReference>
<protein>
    <submittedName>
        <fullName evidence="2">10741_t:CDS:1</fullName>
    </submittedName>
</protein>
<sequence length="126" mass="14522">MASAHKGLSGLEAGETNDEKTNIERKTGKSSRDEDAKIRSNSLYSRLSQSTTMGTFEKVHVWLSRLETTALDSASDTLLEDASMNSNSQRLKRLSRQSSNEEYRRFQRLIQDQKWRAKRRRGDLKR</sequence>
<dbReference type="AlphaFoldDB" id="A0A9N8VQ07"/>
<proteinExistence type="predicted"/>
<keyword evidence="3" id="KW-1185">Reference proteome</keyword>
<name>A0A9N8VQ07_9GLOM</name>
<gene>
    <name evidence="2" type="ORF">POCULU_LOCUS412</name>
</gene>
<feature type="compositionally biased region" description="Basic and acidic residues" evidence="1">
    <location>
        <begin position="17"/>
        <end position="38"/>
    </location>
</feature>
<evidence type="ECO:0000313" key="3">
    <source>
        <dbReference type="Proteomes" id="UP000789572"/>
    </source>
</evidence>
<evidence type="ECO:0000256" key="1">
    <source>
        <dbReference type="SAM" id="MobiDB-lite"/>
    </source>
</evidence>
<organism evidence="2 3">
    <name type="scientific">Paraglomus occultum</name>
    <dbReference type="NCBI Taxonomy" id="144539"/>
    <lineage>
        <taxon>Eukaryota</taxon>
        <taxon>Fungi</taxon>
        <taxon>Fungi incertae sedis</taxon>
        <taxon>Mucoromycota</taxon>
        <taxon>Glomeromycotina</taxon>
        <taxon>Glomeromycetes</taxon>
        <taxon>Paraglomerales</taxon>
        <taxon>Paraglomeraceae</taxon>
        <taxon>Paraglomus</taxon>
    </lineage>
</organism>
<dbReference type="Proteomes" id="UP000789572">
    <property type="component" value="Unassembled WGS sequence"/>
</dbReference>
<accession>A0A9N8VQ07</accession>
<reference evidence="2" key="1">
    <citation type="submission" date="2021-06" db="EMBL/GenBank/DDBJ databases">
        <authorList>
            <person name="Kallberg Y."/>
            <person name="Tangrot J."/>
            <person name="Rosling A."/>
        </authorList>
    </citation>
    <scope>NUCLEOTIDE SEQUENCE</scope>
    <source>
        <strain evidence="2">IA702</strain>
    </source>
</reference>
<comment type="caution">
    <text evidence="2">The sequence shown here is derived from an EMBL/GenBank/DDBJ whole genome shotgun (WGS) entry which is preliminary data.</text>
</comment>